<proteinExistence type="inferred from homology"/>
<dbReference type="Proteomes" id="UP000444318">
    <property type="component" value="Unassembled WGS sequence"/>
</dbReference>
<dbReference type="Pfam" id="PF07715">
    <property type="entry name" value="Plug"/>
    <property type="match status" value="1"/>
</dbReference>
<dbReference type="RefSeq" id="WP_328595460.1">
    <property type="nucleotide sequence ID" value="NZ_WHUF01000002.1"/>
</dbReference>
<keyword evidence="6 13" id="KW-0732">Signal</keyword>
<evidence type="ECO:0000256" key="12">
    <source>
        <dbReference type="RuleBase" id="RU003357"/>
    </source>
</evidence>
<dbReference type="GO" id="GO:0044718">
    <property type="term" value="P:siderophore transmembrane transport"/>
    <property type="evidence" value="ECO:0007669"/>
    <property type="project" value="TreeGrafter"/>
</dbReference>
<dbReference type="SUPFAM" id="SSF56935">
    <property type="entry name" value="Porins"/>
    <property type="match status" value="1"/>
</dbReference>
<dbReference type="InterPro" id="IPR036942">
    <property type="entry name" value="Beta-barrel_TonB_sf"/>
</dbReference>
<sequence length="657" mass="73704">MRGLKPGLLLAAVCCTPVALAQQPTQQQAPASLEELLRQTPTDVTRDVEESTSSRFAQNASEAPSITYVVTDTDIARHGMRNMADVLRSMPGLYVTGDGNFVYVGARGLGRPGDYNSRLLFLIDGMRINENIYDAGLLGSEFFVDVDLIDRVEYAPGPGSALYGNNAFFGVVNIITKGVDKLHGVQVRASADSDRLREVRASVGHRWEQGGEGWLALSAFKQSDIAAQYPLPPGFDRPVKDHNWDRGQRLLGMGRYGGFTLRAGLSHREQGAPGFLPPEAPVPIVQNRNVFNNSFLSAEYQRDLGSDWSLYGAVSSKRSDYLQAFPYVHEDMTPFEFDKRSLGRWYNVDLRVSTQRWRDHELMAGFEYQYDRTQRIVAGPVGEEPDAEFYGNNRRRGLFVQDSWRLNDTHRVTLGLRRDATMMGGTNTNPRFAWIWSGVPDASLKLMYGSAYREANLFEYQVNAPWEAPLPTPERVRTLELAWDHALNHNVQYRASVYASRLRDLISVGQESGVFENSGLIRSVGAELGLERRWAGGQQWQTALSLQRTSDAFGHRLNNSPRALLKMLYSQPLQGDRLRLSWQALSESRRVTATTTLPGYTLLNSTLLWRQSEGLNVALSLYNIGNVRYFDQPDGVGPPLRQEGRVLRLSLTRQFGP</sequence>
<dbReference type="InterPro" id="IPR000531">
    <property type="entry name" value="Beta-barrel_TonB"/>
</dbReference>
<evidence type="ECO:0000313" key="17">
    <source>
        <dbReference type="Proteomes" id="UP000444318"/>
    </source>
</evidence>
<evidence type="ECO:0000256" key="4">
    <source>
        <dbReference type="ARBA" id="ARBA00022452"/>
    </source>
</evidence>
<reference evidence="16 17" key="1">
    <citation type="submission" date="2019-10" db="EMBL/GenBank/DDBJ databases">
        <title>Two novel species isolated from a subtropical stream in China.</title>
        <authorList>
            <person name="Lu H."/>
        </authorList>
    </citation>
    <scope>NUCLEOTIDE SEQUENCE [LARGE SCALE GENOMIC DNA]</scope>
    <source>
        <strain evidence="16 17">FT103W</strain>
    </source>
</reference>
<dbReference type="InterPro" id="IPR039426">
    <property type="entry name" value="TonB-dep_rcpt-like"/>
</dbReference>
<name>A0A843SAK2_9BURK</name>
<dbReference type="Gene3D" id="2.170.130.10">
    <property type="entry name" value="TonB-dependent receptor, plug domain"/>
    <property type="match status" value="1"/>
</dbReference>
<dbReference type="Gene3D" id="2.40.170.20">
    <property type="entry name" value="TonB-dependent receptor, beta-barrel domain"/>
    <property type="match status" value="1"/>
</dbReference>
<comment type="subcellular location">
    <subcellularLocation>
        <location evidence="1 11">Cell outer membrane</location>
        <topology evidence="1 11">Multi-pass membrane protein</topology>
    </subcellularLocation>
</comment>
<feature type="domain" description="TonB-dependent receptor plug" evidence="15">
    <location>
        <begin position="61"/>
        <end position="171"/>
    </location>
</feature>
<gene>
    <name evidence="16" type="ORF">GEV01_08320</name>
</gene>
<dbReference type="PROSITE" id="PS52016">
    <property type="entry name" value="TONB_DEPENDENT_REC_3"/>
    <property type="match status" value="1"/>
</dbReference>
<dbReference type="GO" id="GO:0015344">
    <property type="term" value="F:siderophore uptake transmembrane transporter activity"/>
    <property type="evidence" value="ECO:0007669"/>
    <property type="project" value="TreeGrafter"/>
</dbReference>
<evidence type="ECO:0000256" key="10">
    <source>
        <dbReference type="ARBA" id="ARBA00023237"/>
    </source>
</evidence>
<evidence type="ECO:0000259" key="15">
    <source>
        <dbReference type="Pfam" id="PF07715"/>
    </source>
</evidence>
<keyword evidence="3 11" id="KW-0813">Transport</keyword>
<keyword evidence="7 12" id="KW-0798">TonB box</keyword>
<keyword evidence="5 11" id="KW-0812">Transmembrane</keyword>
<evidence type="ECO:0000256" key="1">
    <source>
        <dbReference type="ARBA" id="ARBA00004571"/>
    </source>
</evidence>
<dbReference type="InterPro" id="IPR012910">
    <property type="entry name" value="Plug_dom"/>
</dbReference>
<feature type="signal peptide" evidence="13">
    <location>
        <begin position="1"/>
        <end position="21"/>
    </location>
</feature>
<evidence type="ECO:0000256" key="3">
    <source>
        <dbReference type="ARBA" id="ARBA00022448"/>
    </source>
</evidence>
<comment type="similarity">
    <text evidence="2 11 12">Belongs to the TonB-dependent receptor family.</text>
</comment>
<feature type="chain" id="PRO_5033034211" evidence="13">
    <location>
        <begin position="22"/>
        <end position="657"/>
    </location>
</feature>
<evidence type="ECO:0000256" key="7">
    <source>
        <dbReference type="ARBA" id="ARBA00023077"/>
    </source>
</evidence>
<protein>
    <submittedName>
        <fullName evidence="16">TonB-dependent receptor plug domain-containing protein</fullName>
    </submittedName>
</protein>
<evidence type="ECO:0000256" key="6">
    <source>
        <dbReference type="ARBA" id="ARBA00022729"/>
    </source>
</evidence>
<evidence type="ECO:0000259" key="14">
    <source>
        <dbReference type="Pfam" id="PF00593"/>
    </source>
</evidence>
<dbReference type="GO" id="GO:0009279">
    <property type="term" value="C:cell outer membrane"/>
    <property type="evidence" value="ECO:0007669"/>
    <property type="project" value="UniProtKB-SubCell"/>
</dbReference>
<evidence type="ECO:0000256" key="5">
    <source>
        <dbReference type="ARBA" id="ARBA00022692"/>
    </source>
</evidence>
<keyword evidence="17" id="KW-1185">Reference proteome</keyword>
<dbReference type="AlphaFoldDB" id="A0A843SAK2"/>
<dbReference type="Pfam" id="PF00593">
    <property type="entry name" value="TonB_dep_Rec_b-barrel"/>
    <property type="match status" value="1"/>
</dbReference>
<evidence type="ECO:0000256" key="9">
    <source>
        <dbReference type="ARBA" id="ARBA00023170"/>
    </source>
</evidence>
<comment type="caution">
    <text evidence="16">The sequence shown here is derived from an EMBL/GenBank/DDBJ whole genome shotgun (WGS) entry which is preliminary data.</text>
</comment>
<keyword evidence="10 11" id="KW-0998">Cell outer membrane</keyword>
<evidence type="ECO:0000256" key="2">
    <source>
        <dbReference type="ARBA" id="ARBA00009810"/>
    </source>
</evidence>
<dbReference type="PANTHER" id="PTHR30069">
    <property type="entry name" value="TONB-DEPENDENT OUTER MEMBRANE RECEPTOR"/>
    <property type="match status" value="1"/>
</dbReference>
<accession>A0A843SAK2</accession>
<evidence type="ECO:0000256" key="11">
    <source>
        <dbReference type="PROSITE-ProRule" id="PRU01360"/>
    </source>
</evidence>
<keyword evidence="9 16" id="KW-0675">Receptor</keyword>
<evidence type="ECO:0000256" key="13">
    <source>
        <dbReference type="SAM" id="SignalP"/>
    </source>
</evidence>
<dbReference type="EMBL" id="WHUF01000002">
    <property type="protein sequence ID" value="MQA19518.1"/>
    <property type="molecule type" value="Genomic_DNA"/>
</dbReference>
<dbReference type="PANTHER" id="PTHR30069:SF29">
    <property type="entry name" value="HEMOGLOBIN AND HEMOGLOBIN-HAPTOGLOBIN-BINDING PROTEIN 1-RELATED"/>
    <property type="match status" value="1"/>
</dbReference>
<evidence type="ECO:0000313" key="16">
    <source>
        <dbReference type="EMBL" id="MQA19518.1"/>
    </source>
</evidence>
<evidence type="ECO:0000256" key="8">
    <source>
        <dbReference type="ARBA" id="ARBA00023136"/>
    </source>
</evidence>
<dbReference type="InterPro" id="IPR037066">
    <property type="entry name" value="Plug_dom_sf"/>
</dbReference>
<keyword evidence="8 11" id="KW-0472">Membrane</keyword>
<keyword evidence="4 11" id="KW-1134">Transmembrane beta strand</keyword>
<feature type="domain" description="TonB-dependent receptor-like beta-barrel" evidence="14">
    <location>
        <begin position="284"/>
        <end position="624"/>
    </location>
</feature>
<organism evidence="16 17">
    <name type="scientific">Rugamonas rivuli</name>
    <dbReference type="NCBI Taxonomy" id="2743358"/>
    <lineage>
        <taxon>Bacteria</taxon>
        <taxon>Pseudomonadati</taxon>
        <taxon>Pseudomonadota</taxon>
        <taxon>Betaproteobacteria</taxon>
        <taxon>Burkholderiales</taxon>
        <taxon>Oxalobacteraceae</taxon>
        <taxon>Telluria group</taxon>
        <taxon>Rugamonas</taxon>
    </lineage>
</organism>